<dbReference type="InterPro" id="IPR019734">
    <property type="entry name" value="TPR_rpt"/>
</dbReference>
<sequence>MAASNASKVQSLYSELNRAGQNGDYQRALNAANKILKESRNDETAFHCKVVCLIQLSQFQHAIKEIANNPALASGLMFEKAYCQYRLNRIQDALNTIQAVGNPSPKLKELKGQVLYRLEQYKECLDVYKDLIKNTSDDYDEERATNLSAVVAALQLWQQEPVADLGLKEDTFELSYNKACLLLGQGEYKQALDQLDLAEELCKDGLEDEAEMTADEIEAELGVIHVQRAYILQLQGKTEEAMKIYNQLVKSRPSDIGLMAVASNNIVSLNKDQNVFDSKKKIKATTADGLQHKLTSSQQSAIAYNRCILMLYTNQYDQCRKQLQQLRVSCPDSDMPCLVEAALLCREKHNAKAVQKVRDYIKSKPSVTLQVKLTLAQLYIMQGNVSEACEVLQKLDADTYKPGIVSSLVALYTNLDNPEGAIQVLDKAVEWYKQEGEKQSELNTLLRENTNFKLKHGKSQAAVSMLEDLRKANPDDVRTLAQLISAYSKFDPKRAQELSRELPPVAALSGAVDVDALETTPLSLASRQMKKAGGKTEKMETAESKTAASIVKKSRKRKKRHLPANCDPSVTPDPERWLPMRERTSYKGKRKTKKGAIGKGTQGATAGSSEMDASKPSTSTPSSPRAGSATSSAPTTASSVAGPSPRQQKQGGQGAKKKQNKKKKGGQKW</sequence>
<feature type="compositionally biased region" description="Basic residues" evidence="12">
    <location>
        <begin position="586"/>
        <end position="596"/>
    </location>
</feature>
<evidence type="ECO:0000256" key="4">
    <source>
        <dbReference type="ARBA" id="ARBA00018350"/>
    </source>
</evidence>
<dbReference type="OrthoDB" id="5421607at2759"/>
<dbReference type="Proteomes" id="UP000887568">
    <property type="component" value="Unplaced"/>
</dbReference>
<evidence type="ECO:0000256" key="1">
    <source>
        <dbReference type="ARBA" id="ARBA00004240"/>
    </source>
</evidence>
<evidence type="ECO:0000313" key="14">
    <source>
        <dbReference type="EnsemblMetazoa" id="XP_038065428.1"/>
    </source>
</evidence>
<dbReference type="GO" id="GO:0005786">
    <property type="term" value="C:signal recognition particle, endoplasmic reticulum targeting"/>
    <property type="evidence" value="ECO:0007669"/>
    <property type="project" value="UniProtKB-UniRule"/>
</dbReference>
<keyword evidence="15" id="KW-1185">Reference proteome</keyword>
<evidence type="ECO:0000256" key="3">
    <source>
        <dbReference type="ARBA" id="ARBA00007676"/>
    </source>
</evidence>
<accession>A0A914AP83</accession>
<dbReference type="InterPro" id="IPR011990">
    <property type="entry name" value="TPR-like_helical_dom_sf"/>
</dbReference>
<feature type="domain" description="Signal recognition particle SRP72 subunit RNA-binding" evidence="13">
    <location>
        <begin position="539"/>
        <end position="587"/>
    </location>
</feature>
<evidence type="ECO:0000256" key="5">
    <source>
        <dbReference type="ARBA" id="ARBA00022490"/>
    </source>
</evidence>
<feature type="compositionally biased region" description="Basic residues" evidence="12">
    <location>
        <begin position="655"/>
        <end position="669"/>
    </location>
</feature>
<evidence type="ECO:0000256" key="7">
    <source>
        <dbReference type="ARBA" id="ARBA00022803"/>
    </source>
</evidence>
<dbReference type="FunFam" id="1.25.40.10:FF:000062">
    <property type="entry name" value="Signal recognition particle subunit SRP72"/>
    <property type="match status" value="1"/>
</dbReference>
<dbReference type="InterPro" id="IPR026270">
    <property type="entry name" value="SRP72"/>
</dbReference>
<dbReference type="CTD" id="6731"/>
<dbReference type="GeneID" id="119735677"/>
<keyword evidence="10 11" id="KW-0687">Ribonucleoprotein</keyword>
<dbReference type="GO" id="GO:0043022">
    <property type="term" value="F:ribosome binding"/>
    <property type="evidence" value="ECO:0007669"/>
    <property type="project" value="TreeGrafter"/>
</dbReference>
<evidence type="ECO:0000256" key="12">
    <source>
        <dbReference type="SAM" id="MobiDB-lite"/>
    </source>
</evidence>
<evidence type="ECO:0000256" key="9">
    <source>
        <dbReference type="ARBA" id="ARBA00023135"/>
    </source>
</evidence>
<dbReference type="SUPFAM" id="SSF48452">
    <property type="entry name" value="TPR-like"/>
    <property type="match status" value="2"/>
</dbReference>
<keyword evidence="7" id="KW-0802">TPR repeat</keyword>
<feature type="compositionally biased region" description="Basic residues" evidence="12">
    <location>
        <begin position="552"/>
        <end position="562"/>
    </location>
</feature>
<evidence type="ECO:0000313" key="15">
    <source>
        <dbReference type="Proteomes" id="UP000887568"/>
    </source>
</evidence>
<protein>
    <recommendedName>
        <fullName evidence="4 11">Signal recognition particle subunit SRP72</fullName>
    </recommendedName>
</protein>
<reference evidence="14" key="1">
    <citation type="submission" date="2022-11" db="UniProtKB">
        <authorList>
            <consortium name="EnsemblMetazoa"/>
        </authorList>
    </citation>
    <scope>IDENTIFICATION</scope>
</reference>
<feature type="compositionally biased region" description="Basic and acidic residues" evidence="12">
    <location>
        <begin position="534"/>
        <end position="543"/>
    </location>
</feature>
<dbReference type="SMART" id="SM00028">
    <property type="entry name" value="TPR"/>
    <property type="match status" value="3"/>
</dbReference>
<feature type="compositionally biased region" description="Low complexity" evidence="12">
    <location>
        <begin position="614"/>
        <end position="650"/>
    </location>
</feature>
<dbReference type="PANTHER" id="PTHR14094:SF9">
    <property type="entry name" value="SIGNAL RECOGNITION PARTICLE SUBUNIT SRP72"/>
    <property type="match status" value="1"/>
</dbReference>
<evidence type="ECO:0000259" key="13">
    <source>
        <dbReference type="Pfam" id="PF08492"/>
    </source>
</evidence>
<dbReference type="Pfam" id="PF08492">
    <property type="entry name" value="SRP72"/>
    <property type="match status" value="1"/>
</dbReference>
<feature type="compositionally biased region" description="Basic and acidic residues" evidence="12">
    <location>
        <begin position="573"/>
        <end position="585"/>
    </location>
</feature>
<dbReference type="PANTHER" id="PTHR14094">
    <property type="entry name" value="SIGNAL RECOGNITION PARTICLE 72"/>
    <property type="match status" value="1"/>
</dbReference>
<dbReference type="GO" id="GO:0006614">
    <property type="term" value="P:SRP-dependent cotranslational protein targeting to membrane"/>
    <property type="evidence" value="ECO:0007669"/>
    <property type="project" value="UniProtKB-UniRule"/>
</dbReference>
<evidence type="ECO:0000256" key="6">
    <source>
        <dbReference type="ARBA" id="ARBA00022737"/>
    </source>
</evidence>
<dbReference type="GO" id="GO:0005783">
    <property type="term" value="C:endoplasmic reticulum"/>
    <property type="evidence" value="ECO:0007669"/>
    <property type="project" value="UniProtKB-SubCell"/>
</dbReference>
<organism evidence="14 15">
    <name type="scientific">Patiria miniata</name>
    <name type="common">Bat star</name>
    <name type="synonym">Asterina miniata</name>
    <dbReference type="NCBI Taxonomy" id="46514"/>
    <lineage>
        <taxon>Eukaryota</taxon>
        <taxon>Metazoa</taxon>
        <taxon>Echinodermata</taxon>
        <taxon>Eleutherozoa</taxon>
        <taxon>Asterozoa</taxon>
        <taxon>Asteroidea</taxon>
        <taxon>Valvatacea</taxon>
        <taxon>Valvatida</taxon>
        <taxon>Asterinidae</taxon>
        <taxon>Patiria</taxon>
    </lineage>
</organism>
<feature type="region of interest" description="Disordered" evidence="12">
    <location>
        <begin position="526"/>
        <end position="669"/>
    </location>
</feature>
<dbReference type="Pfam" id="PF17004">
    <property type="entry name" value="SRP_TPR_like"/>
    <property type="match status" value="1"/>
</dbReference>
<proteinExistence type="inferred from homology"/>
<dbReference type="InterPro" id="IPR013699">
    <property type="entry name" value="Signal_recog_part_SRP72_RNA-bd"/>
</dbReference>
<dbReference type="EnsemblMetazoa" id="XM_038209500.1">
    <property type="protein sequence ID" value="XP_038065428.1"/>
    <property type="gene ID" value="LOC119735677"/>
</dbReference>
<dbReference type="OMA" id="NDMKVLA"/>
<keyword evidence="5 11" id="KW-0963">Cytoplasm</keyword>
<dbReference type="GO" id="GO:0008312">
    <property type="term" value="F:7S RNA binding"/>
    <property type="evidence" value="ECO:0007669"/>
    <property type="project" value="InterPro"/>
</dbReference>
<name>A0A914AP83_PATMI</name>
<comment type="similarity">
    <text evidence="3 11">Belongs to the SRP72 family.</text>
</comment>
<evidence type="ECO:0000256" key="8">
    <source>
        <dbReference type="ARBA" id="ARBA00022824"/>
    </source>
</evidence>
<keyword evidence="6" id="KW-0677">Repeat</keyword>
<evidence type="ECO:0000256" key="11">
    <source>
        <dbReference type="PIRNR" id="PIRNR038922"/>
    </source>
</evidence>
<evidence type="ECO:0000256" key="2">
    <source>
        <dbReference type="ARBA" id="ARBA00004496"/>
    </source>
</evidence>
<dbReference type="Pfam" id="PF13181">
    <property type="entry name" value="TPR_8"/>
    <property type="match status" value="1"/>
</dbReference>
<dbReference type="FunFam" id="1.25.40.10:FF:000191">
    <property type="entry name" value="Signal recognition particle subunit SRP72"/>
    <property type="match status" value="1"/>
</dbReference>
<comment type="subcellular location">
    <subcellularLocation>
        <location evidence="2 11">Cytoplasm</location>
    </subcellularLocation>
    <subcellularLocation>
        <location evidence="1">Endoplasmic reticulum</location>
    </subcellularLocation>
</comment>
<dbReference type="RefSeq" id="XP_038065428.1">
    <property type="nucleotide sequence ID" value="XM_038209500.1"/>
</dbReference>
<dbReference type="PIRSF" id="PIRSF038922">
    <property type="entry name" value="SRP72"/>
    <property type="match status" value="1"/>
</dbReference>
<keyword evidence="9 11" id="KW-0733">Signal recognition particle</keyword>
<comment type="function">
    <text evidence="11">Component of the signal recognition particle (SRP) complex, a ribonucleoprotein complex that mediates the cotranslational targeting of secretory and membrane proteins to the endoplasmic reticulum (ER).</text>
</comment>
<dbReference type="Gene3D" id="1.25.40.10">
    <property type="entry name" value="Tetratricopeptide repeat domain"/>
    <property type="match status" value="2"/>
</dbReference>
<keyword evidence="8" id="KW-0256">Endoplasmic reticulum</keyword>
<dbReference type="InterPro" id="IPR031545">
    <property type="entry name" value="SRP72_TPR-like"/>
</dbReference>
<evidence type="ECO:0000256" key="10">
    <source>
        <dbReference type="ARBA" id="ARBA00023274"/>
    </source>
</evidence>
<dbReference type="AlphaFoldDB" id="A0A914AP83"/>